<evidence type="ECO:0000313" key="2">
    <source>
        <dbReference type="Proteomes" id="UP001596226"/>
    </source>
</evidence>
<dbReference type="Proteomes" id="UP001596226">
    <property type="component" value="Unassembled WGS sequence"/>
</dbReference>
<keyword evidence="2" id="KW-1185">Reference proteome</keyword>
<organism evidence="1 2">
    <name type="scientific">Micromonospora vulcania</name>
    <dbReference type="NCBI Taxonomy" id="1441873"/>
    <lineage>
        <taxon>Bacteria</taxon>
        <taxon>Bacillati</taxon>
        <taxon>Actinomycetota</taxon>
        <taxon>Actinomycetes</taxon>
        <taxon>Micromonosporales</taxon>
        <taxon>Micromonosporaceae</taxon>
        <taxon>Micromonospora</taxon>
    </lineage>
</organism>
<sequence>MATWQLGPFDNDDAVEWCGLLEATAPGQRLDLVRQTLEPAVTAGRALASEDAARAIAAAATVLQSLTGTPPSDSAYAPHFLIGRHDIGVTPSLLDLATRALDTVLAADSTWRLRWAEDVEEEEALAVVEELRVNLASARP</sequence>
<dbReference type="EMBL" id="JBHSQS010000008">
    <property type="protein sequence ID" value="MFC5924644.1"/>
    <property type="molecule type" value="Genomic_DNA"/>
</dbReference>
<reference evidence="2" key="1">
    <citation type="journal article" date="2019" name="Int. J. Syst. Evol. Microbiol.">
        <title>The Global Catalogue of Microorganisms (GCM) 10K type strain sequencing project: providing services to taxonomists for standard genome sequencing and annotation.</title>
        <authorList>
            <consortium name="The Broad Institute Genomics Platform"/>
            <consortium name="The Broad Institute Genome Sequencing Center for Infectious Disease"/>
            <person name="Wu L."/>
            <person name="Ma J."/>
        </authorList>
    </citation>
    <scope>NUCLEOTIDE SEQUENCE [LARGE SCALE GENOMIC DNA]</scope>
    <source>
        <strain evidence="2">CGMCC 4.7144</strain>
    </source>
</reference>
<dbReference type="Pfam" id="PF14078">
    <property type="entry name" value="DUF4259"/>
    <property type="match status" value="1"/>
</dbReference>
<dbReference type="InterPro" id="IPR025355">
    <property type="entry name" value="DUF4259"/>
</dbReference>
<name>A0ABW1H4S8_9ACTN</name>
<protein>
    <submittedName>
        <fullName evidence="1">DUF4259 domain-containing protein</fullName>
    </submittedName>
</protein>
<accession>A0ABW1H4S8</accession>
<dbReference type="RefSeq" id="WP_377511702.1">
    <property type="nucleotide sequence ID" value="NZ_JBHSQS010000008.1"/>
</dbReference>
<gene>
    <name evidence="1" type="ORF">ACFQGL_14955</name>
</gene>
<proteinExistence type="predicted"/>
<evidence type="ECO:0000313" key="1">
    <source>
        <dbReference type="EMBL" id="MFC5924644.1"/>
    </source>
</evidence>
<comment type="caution">
    <text evidence="1">The sequence shown here is derived from an EMBL/GenBank/DDBJ whole genome shotgun (WGS) entry which is preliminary data.</text>
</comment>